<dbReference type="EMBL" id="JACJTU010000008">
    <property type="protein sequence ID" value="MBD2734382.1"/>
    <property type="molecule type" value="Genomic_DNA"/>
</dbReference>
<keyword evidence="4" id="KW-0812">Transmembrane</keyword>
<feature type="transmembrane region" description="Helical" evidence="4">
    <location>
        <begin position="370"/>
        <end position="394"/>
    </location>
</feature>
<keyword evidence="4" id="KW-0472">Membrane</keyword>
<evidence type="ECO:0000256" key="2">
    <source>
        <dbReference type="ARBA" id="ARBA00022803"/>
    </source>
</evidence>
<dbReference type="Pfam" id="PF07719">
    <property type="entry name" value="TPR_2"/>
    <property type="match status" value="2"/>
</dbReference>
<reference evidence="5 6" key="1">
    <citation type="journal article" date="2020" name="ISME J.">
        <title>Comparative genomics reveals insights into cyanobacterial evolution and habitat adaptation.</title>
        <authorList>
            <person name="Chen M.Y."/>
            <person name="Teng W.K."/>
            <person name="Zhao L."/>
            <person name="Hu C.X."/>
            <person name="Zhou Y.K."/>
            <person name="Han B.P."/>
            <person name="Song L.R."/>
            <person name="Shu W.S."/>
        </authorList>
    </citation>
    <scope>NUCLEOTIDE SEQUENCE [LARGE SCALE GENOMIC DNA]</scope>
    <source>
        <strain evidence="5 6">FACHB-159</strain>
    </source>
</reference>
<keyword evidence="4" id="KW-1133">Transmembrane helix</keyword>
<dbReference type="Proteomes" id="UP000637383">
    <property type="component" value="Unassembled WGS sequence"/>
</dbReference>
<dbReference type="PANTHER" id="PTHR44943">
    <property type="entry name" value="CELLULOSE SYNTHASE OPERON PROTEIN C"/>
    <property type="match status" value="1"/>
</dbReference>
<gene>
    <name evidence="5" type="ORF">H6H03_10730</name>
</gene>
<evidence type="ECO:0000313" key="6">
    <source>
        <dbReference type="Proteomes" id="UP000637383"/>
    </source>
</evidence>
<keyword evidence="2 3" id="KW-0802">TPR repeat</keyword>
<feature type="repeat" description="TPR" evidence="3">
    <location>
        <begin position="548"/>
        <end position="581"/>
    </location>
</feature>
<keyword evidence="6" id="KW-1185">Reference proteome</keyword>
<dbReference type="Pfam" id="PF13432">
    <property type="entry name" value="TPR_16"/>
    <property type="match status" value="1"/>
</dbReference>
<evidence type="ECO:0000256" key="1">
    <source>
        <dbReference type="ARBA" id="ARBA00022737"/>
    </source>
</evidence>
<dbReference type="RefSeq" id="WP_190955089.1">
    <property type="nucleotide sequence ID" value="NZ_JACJTU010000008.1"/>
</dbReference>
<feature type="repeat" description="TPR" evidence="3">
    <location>
        <begin position="467"/>
        <end position="500"/>
    </location>
</feature>
<dbReference type="Pfam" id="PF00515">
    <property type="entry name" value="TPR_1"/>
    <property type="match status" value="1"/>
</dbReference>
<comment type="caution">
    <text evidence="5">The sequence shown here is derived from an EMBL/GenBank/DDBJ whole genome shotgun (WGS) entry which is preliminary data.</text>
</comment>
<dbReference type="InterPro" id="IPR019734">
    <property type="entry name" value="TPR_rpt"/>
</dbReference>
<dbReference type="InterPro" id="IPR011990">
    <property type="entry name" value="TPR-like_helical_dom_sf"/>
</dbReference>
<dbReference type="SUPFAM" id="SSF160246">
    <property type="entry name" value="EspE N-terminal domain-like"/>
    <property type="match status" value="1"/>
</dbReference>
<name>A0ABR8K8A9_9NOSO</name>
<protein>
    <submittedName>
        <fullName evidence="5">Tetratricopeptide repeat protein</fullName>
    </submittedName>
</protein>
<proteinExistence type="predicted"/>
<dbReference type="PANTHER" id="PTHR44943:SF4">
    <property type="entry name" value="TPR REPEAT-CONTAINING PROTEIN MJ0798"/>
    <property type="match status" value="1"/>
</dbReference>
<dbReference type="Gene3D" id="1.25.40.10">
    <property type="entry name" value="Tetratricopeptide repeat domain"/>
    <property type="match status" value="4"/>
</dbReference>
<dbReference type="InterPro" id="IPR051685">
    <property type="entry name" value="Ycf3/AcsC/BcsC/TPR_MFPF"/>
</dbReference>
<evidence type="ECO:0000313" key="5">
    <source>
        <dbReference type="EMBL" id="MBD2734382.1"/>
    </source>
</evidence>
<dbReference type="PROSITE" id="PS50293">
    <property type="entry name" value="TPR_REGION"/>
    <property type="match status" value="1"/>
</dbReference>
<evidence type="ECO:0000256" key="4">
    <source>
        <dbReference type="SAM" id="Phobius"/>
    </source>
</evidence>
<organism evidence="5 6">
    <name type="scientific">Nostoc paludosum FACHB-159</name>
    <dbReference type="NCBI Taxonomy" id="2692908"/>
    <lineage>
        <taxon>Bacteria</taxon>
        <taxon>Bacillati</taxon>
        <taxon>Cyanobacteriota</taxon>
        <taxon>Cyanophyceae</taxon>
        <taxon>Nostocales</taxon>
        <taxon>Nostocaceae</taxon>
        <taxon>Nostoc</taxon>
    </lineage>
</organism>
<dbReference type="SUPFAM" id="SSF48452">
    <property type="entry name" value="TPR-like"/>
    <property type="match status" value="2"/>
</dbReference>
<dbReference type="SMART" id="SM00028">
    <property type="entry name" value="TPR"/>
    <property type="match status" value="7"/>
</dbReference>
<dbReference type="InterPro" id="IPR037257">
    <property type="entry name" value="T2SS_E_N_sf"/>
</dbReference>
<accession>A0ABR8K8A9</accession>
<sequence>MKPLGKVLQQADLISSEQIEIALKEQTKVTGLKLGEILVLHGWLKQETADFFSDKWPVLLEQKPKQPLGEYLKEAGLLNEQQITTILAEQPYKKLHFGELAVLKGWLKPTTVNFFLEHLALESQLQQEISNNHNLTQRKQLHLKILVPHQNNLKISNPIEHSAFAFNSAEQESATLTLFSPSTLELLKKLEEKSSSLEAVLAEVQIWTDGQPNLTEQICQLLVEWPDNIAAGAEAVIVQQVVHKNFINNWKTQITAEYLQSIRESIIYNQQCDPLSLLKLYREIWQEGELPINNSPEQAELLHIGLIVQQEGKLKVANRIYQAVFNCNWVNLELEKILAASSAKTTISPDNNWNVSNPITTPKSTLNKRFLALLGIAGLMVCGSGLIIFGLSVFRWLQVETIFKQGNGLLQQGEYQQAIAKYNNLLKFDSNYYQSWTNRGYALAGLKDYNQMLESCTTATIINPEAVYAWNCKGEALFNLKQYNEAISAFDKAIKLNSKDPVFWINKTEALLALNKPDAALTSINQAIELLKEISEVQHKNTNAKELAIAFSYQGKVLFRKQEYESSLKAYEQALKYNPQYFVALRGKGMALQALKQDDRAIAQFYFLLDHHKLSDAQKAEVWYYLGLSLCKFQQSEKAIAAFDEALKLKPNYQPPQQAKESCPK</sequence>
<dbReference type="PROSITE" id="PS50005">
    <property type="entry name" value="TPR"/>
    <property type="match status" value="4"/>
</dbReference>
<dbReference type="InterPro" id="IPR013105">
    <property type="entry name" value="TPR_2"/>
</dbReference>
<feature type="repeat" description="TPR" evidence="3">
    <location>
        <begin position="620"/>
        <end position="653"/>
    </location>
</feature>
<feature type="repeat" description="TPR" evidence="3">
    <location>
        <begin position="399"/>
        <end position="432"/>
    </location>
</feature>
<evidence type="ECO:0000256" key="3">
    <source>
        <dbReference type="PROSITE-ProRule" id="PRU00339"/>
    </source>
</evidence>
<keyword evidence="1" id="KW-0677">Repeat</keyword>